<dbReference type="AlphaFoldDB" id="A0A4R4QHR7"/>
<dbReference type="SUPFAM" id="SSF55729">
    <property type="entry name" value="Acyl-CoA N-acyltransferases (Nat)"/>
    <property type="match status" value="1"/>
</dbReference>
<sequence>MIRTDSLLLRRFTPADVDALTVLYADPRFNWFPYRRARSSAEAANFVTSVIEHWRLHGIGRWAVCRRDDGALLGHCGVTTLTWPVRPNAWDLGFRLDASARGRGYGFEAAAAVIDDAFARTDADSVVATAEVAHRACRSLLKKLGLVEEAVLRHPRFATAHVVASLSRIDAG</sequence>
<organism evidence="2 3">
    <name type="scientific">Kribbella albertanoniae</name>
    <dbReference type="NCBI Taxonomy" id="1266829"/>
    <lineage>
        <taxon>Bacteria</taxon>
        <taxon>Bacillati</taxon>
        <taxon>Actinomycetota</taxon>
        <taxon>Actinomycetes</taxon>
        <taxon>Propionibacteriales</taxon>
        <taxon>Kribbellaceae</taxon>
        <taxon>Kribbella</taxon>
    </lineage>
</organism>
<keyword evidence="3" id="KW-1185">Reference proteome</keyword>
<dbReference type="PANTHER" id="PTHR43792:SF1">
    <property type="entry name" value="N-ACETYLTRANSFERASE DOMAIN-CONTAINING PROTEIN"/>
    <property type="match status" value="1"/>
</dbReference>
<comment type="caution">
    <text evidence="2">The sequence shown here is derived from an EMBL/GenBank/DDBJ whole genome shotgun (WGS) entry which is preliminary data.</text>
</comment>
<dbReference type="Proteomes" id="UP000295075">
    <property type="component" value="Unassembled WGS sequence"/>
</dbReference>
<name>A0A4R4QHR7_9ACTN</name>
<dbReference type="OrthoDB" id="3533156at2"/>
<dbReference type="Pfam" id="PF13302">
    <property type="entry name" value="Acetyltransf_3"/>
    <property type="match status" value="1"/>
</dbReference>
<protein>
    <submittedName>
        <fullName evidence="2">N-acetyltransferase</fullName>
    </submittedName>
</protein>
<evidence type="ECO:0000313" key="3">
    <source>
        <dbReference type="Proteomes" id="UP000295075"/>
    </source>
</evidence>
<dbReference type="GO" id="GO:0016747">
    <property type="term" value="F:acyltransferase activity, transferring groups other than amino-acyl groups"/>
    <property type="evidence" value="ECO:0007669"/>
    <property type="project" value="InterPro"/>
</dbReference>
<keyword evidence="2" id="KW-0808">Transferase</keyword>
<feature type="domain" description="N-acetyltransferase" evidence="1">
    <location>
        <begin position="7"/>
        <end position="169"/>
    </location>
</feature>
<dbReference type="InterPro" id="IPR000182">
    <property type="entry name" value="GNAT_dom"/>
</dbReference>
<reference evidence="2 3" key="1">
    <citation type="submission" date="2019-03" db="EMBL/GenBank/DDBJ databases">
        <title>Draft genome sequences of novel Actinobacteria.</title>
        <authorList>
            <person name="Sahin N."/>
            <person name="Ay H."/>
            <person name="Saygin H."/>
        </authorList>
    </citation>
    <scope>NUCLEOTIDE SEQUENCE [LARGE SCALE GENOMIC DNA]</scope>
    <source>
        <strain evidence="2 3">JCM 30547</strain>
    </source>
</reference>
<dbReference type="InterPro" id="IPR051531">
    <property type="entry name" value="N-acetyltransferase"/>
</dbReference>
<evidence type="ECO:0000313" key="2">
    <source>
        <dbReference type="EMBL" id="TDC35286.1"/>
    </source>
</evidence>
<proteinExistence type="predicted"/>
<dbReference type="RefSeq" id="WP_132400695.1">
    <property type="nucleotide sequence ID" value="NZ_SMKA01000003.1"/>
</dbReference>
<dbReference type="PROSITE" id="PS51186">
    <property type="entry name" value="GNAT"/>
    <property type="match status" value="1"/>
</dbReference>
<dbReference type="EMBL" id="SMKA01000003">
    <property type="protein sequence ID" value="TDC35286.1"/>
    <property type="molecule type" value="Genomic_DNA"/>
</dbReference>
<dbReference type="PANTHER" id="PTHR43792">
    <property type="entry name" value="GNAT FAMILY, PUTATIVE (AFU_ORTHOLOGUE AFUA_3G00765)-RELATED-RELATED"/>
    <property type="match status" value="1"/>
</dbReference>
<dbReference type="InterPro" id="IPR016181">
    <property type="entry name" value="Acyl_CoA_acyltransferase"/>
</dbReference>
<evidence type="ECO:0000259" key="1">
    <source>
        <dbReference type="PROSITE" id="PS51186"/>
    </source>
</evidence>
<gene>
    <name evidence="2" type="ORF">E1261_01785</name>
</gene>
<dbReference type="Gene3D" id="3.40.630.30">
    <property type="match status" value="1"/>
</dbReference>
<accession>A0A4R4QHR7</accession>